<dbReference type="Ensembl" id="ENSLLET00000048650.1">
    <property type="protein sequence ID" value="ENSLLEP00000046803.1"/>
    <property type="gene ID" value="ENSLLEG00000029592.1"/>
</dbReference>
<protein>
    <submittedName>
        <fullName evidence="7">Serpin family A member 10</fullName>
    </submittedName>
</protein>
<dbReference type="InterPro" id="IPR036186">
    <property type="entry name" value="Serpin_sf"/>
</dbReference>
<feature type="signal peptide" evidence="5">
    <location>
        <begin position="1"/>
        <end position="19"/>
    </location>
</feature>
<dbReference type="AlphaFoldDB" id="A0A8C5R323"/>
<dbReference type="PANTHER" id="PTHR11461">
    <property type="entry name" value="SERINE PROTEASE INHIBITOR, SERPIN"/>
    <property type="match status" value="1"/>
</dbReference>
<dbReference type="CDD" id="cd02055">
    <property type="entry name" value="serpinA10_PZI"/>
    <property type="match status" value="1"/>
</dbReference>
<name>A0A8C5R323_9ANUR</name>
<keyword evidence="3" id="KW-0325">Glycoprotein</keyword>
<dbReference type="Proteomes" id="UP000694569">
    <property type="component" value="Unplaced"/>
</dbReference>
<reference evidence="7" key="1">
    <citation type="submission" date="2025-08" db="UniProtKB">
        <authorList>
            <consortium name="Ensembl"/>
        </authorList>
    </citation>
    <scope>IDENTIFICATION</scope>
</reference>
<dbReference type="FunFam" id="2.30.39.10:FF:000003">
    <property type="entry name" value="alpha-1-antitrypsin isoform X1"/>
    <property type="match status" value="1"/>
</dbReference>
<reference evidence="7" key="2">
    <citation type="submission" date="2025-09" db="UniProtKB">
        <authorList>
            <consortium name="Ensembl"/>
        </authorList>
    </citation>
    <scope>IDENTIFICATION</scope>
</reference>
<dbReference type="GO" id="GO:0004867">
    <property type="term" value="F:serine-type endopeptidase inhibitor activity"/>
    <property type="evidence" value="ECO:0007669"/>
    <property type="project" value="InterPro"/>
</dbReference>
<evidence type="ECO:0000256" key="4">
    <source>
        <dbReference type="RuleBase" id="RU000411"/>
    </source>
</evidence>
<evidence type="ECO:0000313" key="7">
    <source>
        <dbReference type="Ensembl" id="ENSLLEP00000046803.1"/>
    </source>
</evidence>
<evidence type="ECO:0000313" key="8">
    <source>
        <dbReference type="Proteomes" id="UP000694569"/>
    </source>
</evidence>
<dbReference type="SMART" id="SM00093">
    <property type="entry name" value="SERPIN"/>
    <property type="match status" value="1"/>
</dbReference>
<organism evidence="7 8">
    <name type="scientific">Leptobrachium leishanense</name>
    <name type="common">Leishan spiny toad</name>
    <dbReference type="NCBI Taxonomy" id="445787"/>
    <lineage>
        <taxon>Eukaryota</taxon>
        <taxon>Metazoa</taxon>
        <taxon>Chordata</taxon>
        <taxon>Craniata</taxon>
        <taxon>Vertebrata</taxon>
        <taxon>Euteleostomi</taxon>
        <taxon>Amphibia</taxon>
        <taxon>Batrachia</taxon>
        <taxon>Anura</taxon>
        <taxon>Pelobatoidea</taxon>
        <taxon>Megophryidae</taxon>
        <taxon>Leptobrachium</taxon>
    </lineage>
</organism>
<dbReference type="FunFam" id="3.30.497.10:FF:000001">
    <property type="entry name" value="Serine protease inhibitor"/>
    <property type="match status" value="1"/>
</dbReference>
<evidence type="ECO:0000256" key="5">
    <source>
        <dbReference type="SAM" id="SignalP"/>
    </source>
</evidence>
<dbReference type="InterPro" id="IPR023795">
    <property type="entry name" value="Serpin_CS"/>
</dbReference>
<comment type="similarity">
    <text evidence="1 4">Belongs to the serpin family.</text>
</comment>
<dbReference type="GO" id="GO:0007596">
    <property type="term" value="P:blood coagulation"/>
    <property type="evidence" value="ECO:0007669"/>
    <property type="project" value="InterPro"/>
</dbReference>
<evidence type="ECO:0000259" key="6">
    <source>
        <dbReference type="SMART" id="SM00093"/>
    </source>
</evidence>
<keyword evidence="8" id="KW-1185">Reference proteome</keyword>
<dbReference type="SUPFAM" id="SSF56574">
    <property type="entry name" value="Serpins"/>
    <property type="match status" value="1"/>
</dbReference>
<dbReference type="PANTHER" id="PTHR11461:SF191">
    <property type="entry name" value="PROTEIN Z-DEPENDENT PROTEASE INHIBITOR"/>
    <property type="match status" value="1"/>
</dbReference>
<evidence type="ECO:0000256" key="3">
    <source>
        <dbReference type="ARBA" id="ARBA00023180"/>
    </source>
</evidence>
<gene>
    <name evidence="7" type="primary">SERPINA10</name>
</gene>
<dbReference type="Gene3D" id="2.30.39.10">
    <property type="entry name" value="Alpha-1-antitrypsin, domain 1"/>
    <property type="match status" value="1"/>
</dbReference>
<dbReference type="Pfam" id="PF00079">
    <property type="entry name" value="Serpin"/>
    <property type="match status" value="1"/>
</dbReference>
<evidence type="ECO:0000256" key="2">
    <source>
        <dbReference type="ARBA" id="ARBA00022729"/>
    </source>
</evidence>
<dbReference type="OrthoDB" id="10063692at2759"/>
<dbReference type="Gene3D" id="3.30.497.10">
    <property type="entry name" value="Antithrombin, subunit I, domain 2"/>
    <property type="match status" value="1"/>
</dbReference>
<feature type="domain" description="Serpin" evidence="6">
    <location>
        <begin position="72"/>
        <end position="428"/>
    </location>
</feature>
<dbReference type="InterPro" id="IPR042185">
    <property type="entry name" value="Serpin_sf_2"/>
</dbReference>
<feature type="chain" id="PRO_5034280807" evidence="5">
    <location>
        <begin position="20"/>
        <end position="431"/>
    </location>
</feature>
<proteinExistence type="inferred from homology"/>
<dbReference type="GO" id="GO:0005615">
    <property type="term" value="C:extracellular space"/>
    <property type="evidence" value="ECO:0007669"/>
    <property type="project" value="InterPro"/>
</dbReference>
<dbReference type="InterPro" id="IPR000215">
    <property type="entry name" value="Serpin_fam"/>
</dbReference>
<dbReference type="InterPro" id="IPR033835">
    <property type="entry name" value="PZI_serpin_dom"/>
</dbReference>
<dbReference type="InterPro" id="IPR023796">
    <property type="entry name" value="Serpin_dom"/>
</dbReference>
<evidence type="ECO:0000256" key="1">
    <source>
        <dbReference type="ARBA" id="ARBA00009500"/>
    </source>
</evidence>
<keyword evidence="2 5" id="KW-0732">Signal</keyword>
<dbReference type="PROSITE" id="PS00284">
    <property type="entry name" value="SERPIN"/>
    <property type="match status" value="1"/>
</dbReference>
<sequence>MKLGFLFYIFLGLTVGSVANERWGKKGKQNQSMKINLTTYETVLNTSHLSHTKVIYELSIADVTEMNSNFGFNFYRKMADKHDDNIFFSPFSVSYSLASLMLGTQGITHGQLLEGLNLNKFKHQKKPYLLPTLFKKARENITNNEGFILDIGTFAFMHETFTIKEEFLNNTSEYFDMEYQAVNFHSSEAKNIINDYVNKKSRGKINQLYDSLEPQTKFVLLNYILFKGKWLYPFNPQLTEMDTFYIDKYNSVKVPMMYKTDVVHFVLDKTLSCTVLKIPYRGGAYMLIAMPGKDGDLAILEDKLSTELIDNWLAKMNSRKIDIFLPKFKLDQQYSLKASLEKLGIQELFTGKANLTGLTEERDLKLSEVKQRAVFEVDEKGSEASAVTGSEITAYTLTSVIRVNSPFLFMIREETYKSLLFIGRVVDPTKL</sequence>
<accession>A0A8C5R323</accession>
<dbReference type="InterPro" id="IPR042178">
    <property type="entry name" value="Serpin_sf_1"/>
</dbReference>
<dbReference type="GeneTree" id="ENSGT00940000159462"/>